<dbReference type="InterPro" id="IPR050832">
    <property type="entry name" value="Bact_Acetyltransf"/>
</dbReference>
<comment type="caution">
    <text evidence="4">The sequence shown here is derived from an EMBL/GenBank/DDBJ whole genome shotgun (WGS) entry which is preliminary data.</text>
</comment>
<dbReference type="SUPFAM" id="SSF55729">
    <property type="entry name" value="Acyl-CoA N-acyltransferases (Nat)"/>
    <property type="match status" value="1"/>
</dbReference>
<gene>
    <name evidence="4" type="ORF">LCGC14_1395330</name>
</gene>
<dbReference type="InterPro" id="IPR016181">
    <property type="entry name" value="Acyl_CoA_acyltransferase"/>
</dbReference>
<evidence type="ECO:0000256" key="1">
    <source>
        <dbReference type="ARBA" id="ARBA00022679"/>
    </source>
</evidence>
<dbReference type="EMBL" id="LAZR01009059">
    <property type="protein sequence ID" value="KKM74935.1"/>
    <property type="molecule type" value="Genomic_DNA"/>
</dbReference>
<dbReference type="GO" id="GO:0016747">
    <property type="term" value="F:acyltransferase activity, transferring groups other than amino-acyl groups"/>
    <property type="evidence" value="ECO:0007669"/>
    <property type="project" value="InterPro"/>
</dbReference>
<proteinExistence type="predicted"/>
<dbReference type="Pfam" id="PF13508">
    <property type="entry name" value="Acetyltransf_7"/>
    <property type="match status" value="1"/>
</dbReference>
<dbReference type="InterPro" id="IPR000182">
    <property type="entry name" value="GNAT_dom"/>
</dbReference>
<dbReference type="PROSITE" id="PS51186">
    <property type="entry name" value="GNAT"/>
    <property type="match status" value="1"/>
</dbReference>
<organism evidence="4">
    <name type="scientific">marine sediment metagenome</name>
    <dbReference type="NCBI Taxonomy" id="412755"/>
    <lineage>
        <taxon>unclassified sequences</taxon>
        <taxon>metagenomes</taxon>
        <taxon>ecological metagenomes</taxon>
    </lineage>
</organism>
<reference evidence="4" key="1">
    <citation type="journal article" date="2015" name="Nature">
        <title>Complex archaea that bridge the gap between prokaryotes and eukaryotes.</title>
        <authorList>
            <person name="Spang A."/>
            <person name="Saw J.H."/>
            <person name="Jorgensen S.L."/>
            <person name="Zaremba-Niedzwiedzka K."/>
            <person name="Martijn J."/>
            <person name="Lind A.E."/>
            <person name="van Eijk R."/>
            <person name="Schleper C."/>
            <person name="Guy L."/>
            <person name="Ettema T.J."/>
        </authorList>
    </citation>
    <scope>NUCLEOTIDE SEQUENCE</scope>
</reference>
<protein>
    <recommendedName>
        <fullName evidence="3">N-acetyltransferase domain-containing protein</fullName>
    </recommendedName>
</protein>
<dbReference type="AlphaFoldDB" id="A0A0F9MEA5"/>
<keyword evidence="2" id="KW-0012">Acyltransferase</keyword>
<feature type="domain" description="N-acetyltransferase" evidence="3">
    <location>
        <begin position="14"/>
        <end position="173"/>
    </location>
</feature>
<evidence type="ECO:0000259" key="3">
    <source>
        <dbReference type="PROSITE" id="PS51186"/>
    </source>
</evidence>
<dbReference type="Gene3D" id="3.40.630.30">
    <property type="match status" value="1"/>
</dbReference>
<evidence type="ECO:0000313" key="4">
    <source>
        <dbReference type="EMBL" id="KKM74935.1"/>
    </source>
</evidence>
<accession>A0A0F9MEA5</accession>
<sequence length="173" mass="19192">MVYIFDIYCRCIFLVIRLATEKDIPAITQLLLSCTEDMAKNGMTHWLGVYDADSVAKNMKQKSVYVAVENNSILGCVALGKHKADYYADCWPDAPEASFYLTQLAVSPTAQGQGLGKALVKFCIEKIGNKSLLLDAVDHYPALLIFYKKLGFEIIATGIGLGDKRHLFAYNLN</sequence>
<dbReference type="CDD" id="cd04301">
    <property type="entry name" value="NAT_SF"/>
    <property type="match status" value="1"/>
</dbReference>
<name>A0A0F9MEA5_9ZZZZ</name>
<keyword evidence="1" id="KW-0808">Transferase</keyword>
<evidence type="ECO:0000256" key="2">
    <source>
        <dbReference type="ARBA" id="ARBA00023315"/>
    </source>
</evidence>
<dbReference type="PANTHER" id="PTHR43877">
    <property type="entry name" value="AMINOALKYLPHOSPHONATE N-ACETYLTRANSFERASE-RELATED-RELATED"/>
    <property type="match status" value="1"/>
</dbReference>